<dbReference type="Pfam" id="PF04972">
    <property type="entry name" value="BON"/>
    <property type="match status" value="1"/>
</dbReference>
<dbReference type="InterPro" id="IPR014004">
    <property type="entry name" value="Transpt-assoc_nodulatn_dom_bac"/>
</dbReference>
<dbReference type="PANTHER" id="PTHR34606">
    <property type="entry name" value="BON DOMAIN-CONTAINING PROTEIN"/>
    <property type="match status" value="1"/>
</dbReference>
<dbReference type="InterPro" id="IPR051686">
    <property type="entry name" value="Lipoprotein_DolP"/>
</dbReference>
<feature type="domain" description="BON" evidence="3">
    <location>
        <begin position="81"/>
        <end position="149"/>
    </location>
</feature>
<dbReference type="PROSITE" id="PS50914">
    <property type="entry name" value="BON"/>
    <property type="match status" value="1"/>
</dbReference>
<evidence type="ECO:0000256" key="1">
    <source>
        <dbReference type="SAM" id="MobiDB-lite"/>
    </source>
</evidence>
<dbReference type="RefSeq" id="WP_394412131.1">
    <property type="nucleotide sequence ID" value="NZ_JBIGIC010000007.1"/>
</dbReference>
<dbReference type="EMBL" id="JBIGIC010000007">
    <property type="protein sequence ID" value="MFG6488046.1"/>
    <property type="molecule type" value="Genomic_DNA"/>
</dbReference>
<keyword evidence="5" id="KW-1185">Reference proteome</keyword>
<dbReference type="Proteomes" id="UP001606134">
    <property type="component" value="Unassembled WGS sequence"/>
</dbReference>
<feature type="signal peptide" evidence="2">
    <location>
        <begin position="1"/>
        <end position="25"/>
    </location>
</feature>
<sequence length="152" mass="15808">MTSPITPTRSRLTLLAALAVAAALSACGKQDDERTAGQRLDGAIADAKQSAEETRRDAKEAISDAELSAKRAAEKTAEISSDVTITAKVNAALVADDKLKATQINVDTREGRVTLTGQAPDAQSRARATTLASAVDGVKQVDNQLVVSPKHG</sequence>
<protein>
    <submittedName>
        <fullName evidence="4">BON domain-containing protein</fullName>
    </submittedName>
</protein>
<keyword evidence="2" id="KW-0732">Signal</keyword>
<organism evidence="4 5">
    <name type="scientific">Pelomonas candidula</name>
    <dbReference type="NCBI Taxonomy" id="3299025"/>
    <lineage>
        <taxon>Bacteria</taxon>
        <taxon>Pseudomonadati</taxon>
        <taxon>Pseudomonadota</taxon>
        <taxon>Betaproteobacteria</taxon>
        <taxon>Burkholderiales</taxon>
        <taxon>Sphaerotilaceae</taxon>
        <taxon>Roseateles</taxon>
    </lineage>
</organism>
<dbReference type="Gene3D" id="3.30.1340.30">
    <property type="match status" value="1"/>
</dbReference>
<proteinExistence type="predicted"/>
<comment type="caution">
    <text evidence="4">The sequence shown here is derived from an EMBL/GenBank/DDBJ whole genome shotgun (WGS) entry which is preliminary data.</text>
</comment>
<feature type="chain" id="PRO_5047345730" evidence="2">
    <location>
        <begin position="26"/>
        <end position="152"/>
    </location>
</feature>
<feature type="compositionally biased region" description="Basic and acidic residues" evidence="1">
    <location>
        <begin position="49"/>
        <end position="63"/>
    </location>
</feature>
<evidence type="ECO:0000259" key="3">
    <source>
        <dbReference type="PROSITE" id="PS50914"/>
    </source>
</evidence>
<gene>
    <name evidence="4" type="ORF">ACG04R_15280</name>
</gene>
<reference evidence="4 5" key="1">
    <citation type="submission" date="2024-08" db="EMBL/GenBank/DDBJ databases">
        <authorList>
            <person name="Lu H."/>
        </authorList>
    </citation>
    <scope>NUCLEOTIDE SEQUENCE [LARGE SCALE GENOMIC DNA]</scope>
    <source>
        <strain evidence="4 5">BYS78W</strain>
    </source>
</reference>
<feature type="region of interest" description="Disordered" evidence="1">
    <location>
        <begin position="30"/>
        <end position="63"/>
    </location>
</feature>
<dbReference type="PANTHER" id="PTHR34606:SF15">
    <property type="entry name" value="BON DOMAIN-CONTAINING PROTEIN"/>
    <property type="match status" value="1"/>
</dbReference>
<name>A0ABW7HDN3_9BURK</name>
<accession>A0ABW7HDN3</accession>
<dbReference type="InterPro" id="IPR007055">
    <property type="entry name" value="BON_dom"/>
</dbReference>
<evidence type="ECO:0000313" key="5">
    <source>
        <dbReference type="Proteomes" id="UP001606134"/>
    </source>
</evidence>
<evidence type="ECO:0000256" key="2">
    <source>
        <dbReference type="SAM" id="SignalP"/>
    </source>
</evidence>
<evidence type="ECO:0000313" key="4">
    <source>
        <dbReference type="EMBL" id="MFG6488046.1"/>
    </source>
</evidence>
<dbReference type="SMART" id="SM00749">
    <property type="entry name" value="BON"/>
    <property type="match status" value="1"/>
</dbReference>